<keyword evidence="2" id="KW-0813">Transport</keyword>
<dbReference type="InterPro" id="IPR027417">
    <property type="entry name" value="P-loop_NTPase"/>
</dbReference>
<accession>A0A5C5TWN8</accession>
<evidence type="ECO:0000256" key="3">
    <source>
        <dbReference type="ARBA" id="ARBA00022741"/>
    </source>
</evidence>
<proteinExistence type="inferred from homology"/>
<evidence type="ECO:0000259" key="5">
    <source>
        <dbReference type="Pfam" id="PF00005"/>
    </source>
</evidence>
<sequence length="170" mass="18458">MVGLQDAEEGTIECAGVTRSAGQRWPRRNRMMIQIISQDPASTLNPKMTALDAVARAARASVKSRNAARKEALRLLEKVGIDAKLAQHKPSHLSGGQRQRVAIARSLAVHPKLLLCDEITSALDHHAAAKVMSVLAEINNVDMGVVLVSHDDELLRSYCSEVVQLSAVKH</sequence>
<feature type="domain" description="ABC transporter" evidence="5">
    <location>
        <begin position="2"/>
        <end position="121"/>
    </location>
</feature>
<name>A0A5C5TWN8_9CORY</name>
<evidence type="ECO:0000313" key="7">
    <source>
        <dbReference type="Proteomes" id="UP000320791"/>
    </source>
</evidence>
<evidence type="ECO:0000256" key="4">
    <source>
        <dbReference type="ARBA" id="ARBA00022840"/>
    </source>
</evidence>
<evidence type="ECO:0000256" key="1">
    <source>
        <dbReference type="ARBA" id="ARBA00005417"/>
    </source>
</evidence>
<keyword evidence="3" id="KW-0547">Nucleotide-binding</keyword>
<evidence type="ECO:0000256" key="2">
    <source>
        <dbReference type="ARBA" id="ARBA00022448"/>
    </source>
</evidence>
<reference evidence="6 7" key="1">
    <citation type="submission" date="2019-08" db="EMBL/GenBank/DDBJ databases">
        <authorList>
            <person name="Lei W."/>
        </authorList>
    </citation>
    <scope>NUCLEOTIDE SEQUENCE [LARGE SCALE GENOMIC DNA]</scope>
    <source>
        <strain evidence="6 7">CCUG 58627</strain>
    </source>
</reference>
<dbReference type="AlphaFoldDB" id="A0A5C5TWN8"/>
<dbReference type="PANTHER" id="PTHR43776">
    <property type="entry name" value="TRANSPORT ATP-BINDING PROTEIN"/>
    <property type="match status" value="1"/>
</dbReference>
<keyword evidence="7" id="KW-1185">Reference proteome</keyword>
<dbReference type="OrthoDB" id="8036461at2"/>
<protein>
    <submittedName>
        <fullName evidence="6">ATP-binding cassette domain-containing protein</fullName>
    </submittedName>
</protein>
<dbReference type="SUPFAM" id="SSF52540">
    <property type="entry name" value="P-loop containing nucleoside triphosphate hydrolases"/>
    <property type="match status" value="1"/>
</dbReference>
<dbReference type="GO" id="GO:0016887">
    <property type="term" value="F:ATP hydrolysis activity"/>
    <property type="evidence" value="ECO:0007669"/>
    <property type="project" value="InterPro"/>
</dbReference>
<dbReference type="Pfam" id="PF00005">
    <property type="entry name" value="ABC_tran"/>
    <property type="match status" value="1"/>
</dbReference>
<dbReference type="Proteomes" id="UP000320791">
    <property type="component" value="Unassembled WGS sequence"/>
</dbReference>
<keyword evidence="4 6" id="KW-0067">ATP-binding</keyword>
<comment type="similarity">
    <text evidence="1">Belongs to the ABC transporter superfamily.</text>
</comment>
<dbReference type="InterPro" id="IPR003439">
    <property type="entry name" value="ABC_transporter-like_ATP-bd"/>
</dbReference>
<organism evidence="6 7">
    <name type="scientific">Corynebacterium canis</name>
    <dbReference type="NCBI Taxonomy" id="679663"/>
    <lineage>
        <taxon>Bacteria</taxon>
        <taxon>Bacillati</taxon>
        <taxon>Actinomycetota</taxon>
        <taxon>Actinomycetes</taxon>
        <taxon>Mycobacteriales</taxon>
        <taxon>Corynebacteriaceae</taxon>
        <taxon>Corynebacterium</taxon>
    </lineage>
</organism>
<dbReference type="EMBL" id="VOHM01000037">
    <property type="protein sequence ID" value="TWT18077.1"/>
    <property type="molecule type" value="Genomic_DNA"/>
</dbReference>
<dbReference type="InterPro" id="IPR050319">
    <property type="entry name" value="ABC_transp_ATP-bind"/>
</dbReference>
<dbReference type="Gene3D" id="3.40.50.300">
    <property type="entry name" value="P-loop containing nucleotide triphosphate hydrolases"/>
    <property type="match status" value="1"/>
</dbReference>
<comment type="caution">
    <text evidence="6">The sequence shown here is derived from an EMBL/GenBank/DDBJ whole genome shotgun (WGS) entry which is preliminary data.</text>
</comment>
<gene>
    <name evidence="6" type="ORF">FRX94_12055</name>
</gene>
<dbReference type="GO" id="GO:0005524">
    <property type="term" value="F:ATP binding"/>
    <property type="evidence" value="ECO:0007669"/>
    <property type="project" value="UniProtKB-KW"/>
</dbReference>
<dbReference type="PANTHER" id="PTHR43776:SF7">
    <property type="entry name" value="D,D-DIPEPTIDE TRANSPORT ATP-BINDING PROTEIN DDPF-RELATED"/>
    <property type="match status" value="1"/>
</dbReference>
<evidence type="ECO:0000313" key="6">
    <source>
        <dbReference type="EMBL" id="TWT18077.1"/>
    </source>
</evidence>